<accession>A0A818TBE6</accession>
<proteinExistence type="predicted"/>
<gene>
    <name evidence="1" type="ORF">FNK824_LOCUS8093</name>
</gene>
<name>A0A818TBE6_9BILA</name>
<sequence>MSVIISNRPKSQINILDKRIPRNPKYENIQPTIDSGNSITKFLKRNEQLRA</sequence>
<comment type="caution">
    <text evidence="1">The sequence shown here is derived from an EMBL/GenBank/DDBJ whole genome shotgun (WGS) entry which is preliminary data.</text>
</comment>
<dbReference type="AlphaFoldDB" id="A0A818TBE6"/>
<evidence type="ECO:0000313" key="2">
    <source>
        <dbReference type="Proteomes" id="UP000663874"/>
    </source>
</evidence>
<dbReference type="Proteomes" id="UP000663874">
    <property type="component" value="Unassembled WGS sequence"/>
</dbReference>
<dbReference type="EMBL" id="CAJOBE010000784">
    <property type="protein sequence ID" value="CAF3684702.1"/>
    <property type="molecule type" value="Genomic_DNA"/>
</dbReference>
<protein>
    <submittedName>
        <fullName evidence="1">Uncharacterized protein</fullName>
    </submittedName>
</protein>
<feature type="non-terminal residue" evidence="1">
    <location>
        <position position="1"/>
    </location>
</feature>
<organism evidence="1 2">
    <name type="scientific">Rotaria sordida</name>
    <dbReference type="NCBI Taxonomy" id="392033"/>
    <lineage>
        <taxon>Eukaryota</taxon>
        <taxon>Metazoa</taxon>
        <taxon>Spiralia</taxon>
        <taxon>Gnathifera</taxon>
        <taxon>Rotifera</taxon>
        <taxon>Eurotatoria</taxon>
        <taxon>Bdelloidea</taxon>
        <taxon>Philodinida</taxon>
        <taxon>Philodinidae</taxon>
        <taxon>Rotaria</taxon>
    </lineage>
</organism>
<evidence type="ECO:0000313" key="1">
    <source>
        <dbReference type="EMBL" id="CAF3684702.1"/>
    </source>
</evidence>
<reference evidence="1" key="1">
    <citation type="submission" date="2021-02" db="EMBL/GenBank/DDBJ databases">
        <authorList>
            <person name="Nowell W R."/>
        </authorList>
    </citation>
    <scope>NUCLEOTIDE SEQUENCE</scope>
</reference>